<name>A0AAU7XD32_9HYPH</name>
<sequence>MIDAQADGGSDIGPAPGPTAAGDADPGARLVALWRGVAARMADLPIYNPRLDVHTTAFRRHGAWRIGVVTTPWFMNVVAVPDAVEALPPAGHEVAIELPDGVLDAIAADLDGFGRLAMASLFSPMDDFADAEATMAVGEAALEELLAPPPPPPKPAMAVAVDRRALLFGRRPEARP</sequence>
<gene>
    <name evidence="2" type="primary">hybE</name>
    <name evidence="2" type="ORF">ABS361_05025</name>
</gene>
<evidence type="ECO:0000313" key="2">
    <source>
        <dbReference type="EMBL" id="XBY45641.1"/>
    </source>
</evidence>
<dbReference type="InterPro" id="IPR023994">
    <property type="entry name" value="NiFe-hyd_HybE"/>
</dbReference>
<protein>
    <submittedName>
        <fullName evidence="2">[NiFe]-hydrogenase assembly chaperone HybE</fullName>
    </submittedName>
</protein>
<dbReference type="InterPro" id="IPR038530">
    <property type="entry name" value="NiFe-hyd_HybE_sf"/>
</dbReference>
<dbReference type="EMBL" id="CP158568">
    <property type="protein sequence ID" value="XBY45641.1"/>
    <property type="molecule type" value="Genomic_DNA"/>
</dbReference>
<evidence type="ECO:0000256" key="1">
    <source>
        <dbReference type="SAM" id="MobiDB-lite"/>
    </source>
</evidence>
<reference evidence="2" key="1">
    <citation type="submission" date="2024-06" db="EMBL/GenBank/DDBJ databases">
        <title>Methylostella associata gen. nov., sp. nov., a novel Ancalomicrobiaceae-affiliated facultatively methylotrophic bacteria that feed on methanotrophs of the genus Methylococcus.</title>
        <authorList>
            <person name="Saltykova V."/>
            <person name="Danilova O.V."/>
            <person name="Oshkin I.Y."/>
            <person name="Belova S.E."/>
            <person name="Pimenov N.V."/>
            <person name="Dedysh S.N."/>
        </authorList>
    </citation>
    <scope>NUCLEOTIDE SEQUENCE</scope>
    <source>
        <strain evidence="2">S20</strain>
    </source>
</reference>
<organism evidence="2">
    <name type="scientific">Methyloraptor flagellatus</name>
    <dbReference type="NCBI Taxonomy" id="3162530"/>
    <lineage>
        <taxon>Bacteria</taxon>
        <taxon>Pseudomonadati</taxon>
        <taxon>Pseudomonadota</taxon>
        <taxon>Alphaproteobacteria</taxon>
        <taxon>Hyphomicrobiales</taxon>
        <taxon>Ancalomicrobiaceae</taxon>
        <taxon>Methyloraptor</taxon>
    </lineage>
</organism>
<dbReference type="KEGG" id="mflg:ABS361_05025"/>
<dbReference type="Pfam" id="PF11939">
    <property type="entry name" value="NiFe-hyd_HybE"/>
    <property type="match status" value="1"/>
</dbReference>
<dbReference type="RefSeq" id="WP_407050733.1">
    <property type="nucleotide sequence ID" value="NZ_CP158568.1"/>
</dbReference>
<dbReference type="AlphaFoldDB" id="A0AAU7XD32"/>
<dbReference type="NCBIfam" id="TIGR03993">
    <property type="entry name" value="hydrog_HybE"/>
    <property type="match status" value="1"/>
</dbReference>
<dbReference type="Gene3D" id="3.30.1460.40">
    <property type="entry name" value="[NiFe]-hydrogenase assembly chaperone, HybE"/>
    <property type="match status" value="1"/>
</dbReference>
<feature type="region of interest" description="Disordered" evidence="1">
    <location>
        <begin position="1"/>
        <end position="24"/>
    </location>
</feature>
<proteinExistence type="predicted"/>
<accession>A0AAU7XD32</accession>